<protein>
    <submittedName>
        <fullName evidence="3">Uncharacterized protein</fullName>
    </submittedName>
</protein>
<comment type="caution">
    <text evidence="3">The sequence shown here is derived from an EMBL/GenBank/DDBJ whole genome shotgun (WGS) entry which is preliminary data.</text>
</comment>
<dbReference type="EMBL" id="SNXZ01000001">
    <property type="protein sequence ID" value="TDQ04215.1"/>
    <property type="molecule type" value="Genomic_DNA"/>
</dbReference>
<dbReference type="RefSeq" id="WP_208115441.1">
    <property type="nucleotide sequence ID" value="NZ_SNXZ01000001.1"/>
</dbReference>
<feature type="transmembrane region" description="Helical" evidence="2">
    <location>
        <begin position="164"/>
        <end position="181"/>
    </location>
</feature>
<dbReference type="Proteomes" id="UP000295444">
    <property type="component" value="Unassembled WGS sequence"/>
</dbReference>
<proteinExistence type="predicted"/>
<feature type="region of interest" description="Disordered" evidence="1">
    <location>
        <begin position="1"/>
        <end position="23"/>
    </location>
</feature>
<reference evidence="3 4" key="1">
    <citation type="submission" date="2019-03" db="EMBL/GenBank/DDBJ databases">
        <title>Genomic Encyclopedia of Type Strains, Phase IV (KMG-IV): sequencing the most valuable type-strain genomes for metagenomic binning, comparative biology and taxonomic classification.</title>
        <authorList>
            <person name="Goeker M."/>
        </authorList>
    </citation>
    <scope>NUCLEOTIDE SEQUENCE [LARGE SCALE GENOMIC DNA]</scope>
    <source>
        <strain evidence="3 4">DSM 45361</strain>
    </source>
</reference>
<feature type="compositionally biased region" description="Low complexity" evidence="1">
    <location>
        <begin position="1"/>
        <end position="15"/>
    </location>
</feature>
<evidence type="ECO:0000256" key="2">
    <source>
        <dbReference type="SAM" id="Phobius"/>
    </source>
</evidence>
<feature type="transmembrane region" description="Helical" evidence="2">
    <location>
        <begin position="106"/>
        <end position="125"/>
    </location>
</feature>
<accession>A0A4V3D037</accession>
<organism evidence="3 4">
    <name type="scientific">Labedaea rhizosphaerae</name>
    <dbReference type="NCBI Taxonomy" id="598644"/>
    <lineage>
        <taxon>Bacteria</taxon>
        <taxon>Bacillati</taxon>
        <taxon>Actinomycetota</taxon>
        <taxon>Actinomycetes</taxon>
        <taxon>Pseudonocardiales</taxon>
        <taxon>Pseudonocardiaceae</taxon>
        <taxon>Labedaea</taxon>
    </lineage>
</organism>
<feature type="transmembrane region" description="Helical" evidence="2">
    <location>
        <begin position="45"/>
        <end position="66"/>
    </location>
</feature>
<evidence type="ECO:0000313" key="3">
    <source>
        <dbReference type="EMBL" id="TDQ04215.1"/>
    </source>
</evidence>
<keyword evidence="2" id="KW-1133">Transmembrane helix</keyword>
<name>A0A4V3D037_LABRH</name>
<keyword evidence="2" id="KW-0472">Membrane</keyword>
<dbReference type="AlphaFoldDB" id="A0A4V3D037"/>
<sequence length="209" mass="21395">MSYPQQGGYQQQPWQQGGGQPGGGQGGYGGGGYNYPAQTGGGNPATAIIAGILGIAVAALLAIPAFKMLGDAPDNTPTELTIMVVLLLAAAAVCLVGSIVTFVRKVAGAFVLLIGAIVAIAAILLQPVLIGSAMKDAGAPDEAIPGMGDFLEAIFKFNTFEDSCLAIALILAPILLIFSVIPPTLNWLRGATQSYGGYQQPQQGGYQSW</sequence>
<keyword evidence="2" id="KW-0812">Transmembrane</keyword>
<feature type="transmembrane region" description="Helical" evidence="2">
    <location>
        <begin position="78"/>
        <end position="100"/>
    </location>
</feature>
<evidence type="ECO:0000256" key="1">
    <source>
        <dbReference type="SAM" id="MobiDB-lite"/>
    </source>
</evidence>
<gene>
    <name evidence="3" type="ORF">EV186_101157</name>
</gene>
<evidence type="ECO:0000313" key="4">
    <source>
        <dbReference type="Proteomes" id="UP000295444"/>
    </source>
</evidence>
<keyword evidence="4" id="KW-1185">Reference proteome</keyword>